<proteinExistence type="predicted"/>
<dbReference type="RefSeq" id="WP_100769785.1">
    <property type="nucleotide sequence ID" value="NZ_NPEA01000010.1"/>
</dbReference>
<evidence type="ECO:0000313" key="3">
    <source>
        <dbReference type="Proteomes" id="UP000231843"/>
    </source>
</evidence>
<feature type="transmembrane region" description="Helical" evidence="1">
    <location>
        <begin position="12"/>
        <end position="31"/>
    </location>
</feature>
<sequence length="197" mass="23395">MYNFSDNELIVLAVKAGLETIALFFILWLLFFKFRILEYLHALNKIVIFWFLLFVFLWTTVQVLDRWQYFFPQKVSFYPLARFAMFQLGKKREIRESYIWTIKLENGEEQDFNPVSSFSAIGQPSLSTRLELLREELDSQKDSKKEHGKKEAQLWANSVRNYYQGKYAKKVNSVVFYKTASPDGNSMLRTELYSVVF</sequence>
<dbReference type="EMBL" id="NPEA01000010">
    <property type="protein sequence ID" value="PJZ75756.1"/>
    <property type="molecule type" value="Genomic_DNA"/>
</dbReference>
<dbReference type="OrthoDB" id="3078769at2"/>
<dbReference type="Proteomes" id="UP000231843">
    <property type="component" value="Unassembled WGS sequence"/>
</dbReference>
<name>A0A2M9ZUJ8_9LEPT</name>
<feature type="transmembrane region" description="Helical" evidence="1">
    <location>
        <begin position="43"/>
        <end position="61"/>
    </location>
</feature>
<comment type="caution">
    <text evidence="2">The sequence shown here is derived from an EMBL/GenBank/DDBJ whole genome shotgun (WGS) entry which is preliminary data.</text>
</comment>
<organism evidence="2 3">
    <name type="scientific">Leptospira neocaledonica</name>
    <dbReference type="NCBI Taxonomy" id="2023192"/>
    <lineage>
        <taxon>Bacteria</taxon>
        <taxon>Pseudomonadati</taxon>
        <taxon>Spirochaetota</taxon>
        <taxon>Spirochaetia</taxon>
        <taxon>Leptospirales</taxon>
        <taxon>Leptospiraceae</taxon>
        <taxon>Leptospira</taxon>
    </lineage>
</organism>
<gene>
    <name evidence="2" type="ORF">CH365_17265</name>
</gene>
<keyword evidence="3" id="KW-1185">Reference proteome</keyword>
<accession>A0A2M9ZUJ8</accession>
<dbReference type="AlphaFoldDB" id="A0A2M9ZUJ8"/>
<keyword evidence="1" id="KW-1133">Transmembrane helix</keyword>
<reference evidence="2 3" key="1">
    <citation type="submission" date="2017-07" db="EMBL/GenBank/DDBJ databases">
        <title>Leptospira spp. isolated from tropical soils.</title>
        <authorList>
            <person name="Thibeaux R."/>
            <person name="Iraola G."/>
            <person name="Ferres I."/>
            <person name="Bierque E."/>
            <person name="Girault D."/>
            <person name="Soupe-Gilbert M.-E."/>
            <person name="Picardeau M."/>
            <person name="Goarant C."/>
        </authorList>
    </citation>
    <scope>NUCLEOTIDE SEQUENCE [LARGE SCALE GENOMIC DNA]</scope>
    <source>
        <strain evidence="2 3">ES4-C-A1</strain>
    </source>
</reference>
<evidence type="ECO:0000313" key="2">
    <source>
        <dbReference type="EMBL" id="PJZ75756.1"/>
    </source>
</evidence>
<keyword evidence="1" id="KW-0812">Transmembrane</keyword>
<keyword evidence="1" id="KW-0472">Membrane</keyword>
<protein>
    <submittedName>
        <fullName evidence="2">Uncharacterized protein</fullName>
    </submittedName>
</protein>
<evidence type="ECO:0000256" key="1">
    <source>
        <dbReference type="SAM" id="Phobius"/>
    </source>
</evidence>